<dbReference type="Proteomes" id="UP001139971">
    <property type="component" value="Unassembled WGS sequence"/>
</dbReference>
<evidence type="ECO:0000256" key="1">
    <source>
        <dbReference type="SAM" id="Phobius"/>
    </source>
</evidence>
<feature type="transmembrane region" description="Helical" evidence="1">
    <location>
        <begin position="178"/>
        <end position="197"/>
    </location>
</feature>
<accession>A0A9X3YKT2</accession>
<dbReference type="Pfam" id="PF03929">
    <property type="entry name" value="PepSY_TM"/>
    <property type="match status" value="1"/>
</dbReference>
<evidence type="ECO:0000313" key="3">
    <source>
        <dbReference type="Proteomes" id="UP001139971"/>
    </source>
</evidence>
<dbReference type="EMBL" id="JAOVZO020000018">
    <property type="protein sequence ID" value="MDC8014211.1"/>
    <property type="molecule type" value="Genomic_DNA"/>
</dbReference>
<keyword evidence="1" id="KW-0472">Membrane</keyword>
<dbReference type="RefSeq" id="WP_263541849.1">
    <property type="nucleotide sequence ID" value="NZ_JAOVZO020000018.1"/>
</dbReference>
<comment type="caution">
    <text evidence="2">The sequence shown here is derived from an EMBL/GenBank/DDBJ whole genome shotgun (WGS) entry which is preliminary data.</text>
</comment>
<proteinExistence type="predicted"/>
<dbReference type="PANTHER" id="PTHR34219">
    <property type="entry name" value="IRON-REGULATED INNER MEMBRANE PROTEIN-RELATED"/>
    <property type="match status" value="1"/>
</dbReference>
<keyword evidence="3" id="KW-1185">Reference proteome</keyword>
<feature type="transmembrane region" description="Helical" evidence="1">
    <location>
        <begin position="7"/>
        <end position="32"/>
    </location>
</feature>
<dbReference type="InterPro" id="IPR005625">
    <property type="entry name" value="PepSY-ass_TM"/>
</dbReference>
<evidence type="ECO:0000313" key="2">
    <source>
        <dbReference type="EMBL" id="MDC8014211.1"/>
    </source>
</evidence>
<feature type="transmembrane region" description="Helical" evidence="1">
    <location>
        <begin position="129"/>
        <end position="149"/>
    </location>
</feature>
<dbReference type="PANTHER" id="PTHR34219:SF3">
    <property type="entry name" value="BLL7967 PROTEIN"/>
    <property type="match status" value="1"/>
</dbReference>
<name>A0A9X3YKT2_9GAMM</name>
<gene>
    <name evidence="2" type="ORF">OD750_016820</name>
</gene>
<feature type="transmembrane region" description="Helical" evidence="1">
    <location>
        <begin position="318"/>
        <end position="341"/>
    </location>
</feature>
<keyword evidence="1" id="KW-1133">Transmembrane helix</keyword>
<dbReference type="AlphaFoldDB" id="A0A9X3YKT2"/>
<organism evidence="2 3">
    <name type="scientific">Tahibacter soli</name>
    <dbReference type="NCBI Taxonomy" id="2983605"/>
    <lineage>
        <taxon>Bacteria</taxon>
        <taxon>Pseudomonadati</taxon>
        <taxon>Pseudomonadota</taxon>
        <taxon>Gammaproteobacteria</taxon>
        <taxon>Lysobacterales</taxon>
        <taxon>Rhodanobacteraceae</taxon>
        <taxon>Tahibacter</taxon>
    </lineage>
</organism>
<sequence length="356" mass="39334">MRRLLQWLHLWIGLSAGLLFAVLGLTGTLLAYQPEILRATQPALAVPADAPRDDARVLAQLAASGEATGADLPRDALPVWQAFAKEGRRLYLHPTDGRLLLERSSANDWMLWLRELHTHLLAGKTGEEVLGVFGIAILVLLVTGVWLWWPRSGALVESLRWHARPPLRRWFSWHRSTGALAVPLVLLLALTGVAMVYDGAARAGLRFAFGDGPETKPPQPIAPDPARTIDWNAVLDAARRALPEAQLRRVSFPRKDNAVVSIRAKMPAEWHPVGRSTVWIDPYDATVLRVLDATRQETGMRANYAIYPLHMGGVGGEVYRTAVAVAGLAPTFLLATGFLFWRRRKRKAVSESDKTA</sequence>
<keyword evidence="1" id="KW-0812">Transmembrane</keyword>
<reference evidence="2" key="1">
    <citation type="submission" date="2023-02" db="EMBL/GenBank/DDBJ databases">
        <title>Tahibacter soli sp. nov. isolated from soil.</title>
        <authorList>
            <person name="Baek J.H."/>
            <person name="Lee J.K."/>
            <person name="Choi D.G."/>
            <person name="Jeon C.O."/>
        </authorList>
    </citation>
    <scope>NUCLEOTIDE SEQUENCE</scope>
    <source>
        <strain evidence="2">BL</strain>
    </source>
</reference>
<protein>
    <submittedName>
        <fullName evidence="2">PepSY-associated TM helix domain-containing protein</fullName>
    </submittedName>
</protein>